<name>A0ABW5MRA5_9SPHI</name>
<dbReference type="InterPro" id="IPR029060">
    <property type="entry name" value="PIN-like_dom_sf"/>
</dbReference>
<evidence type="ECO:0000259" key="1">
    <source>
        <dbReference type="Pfam" id="PF01850"/>
    </source>
</evidence>
<dbReference type="CDD" id="cd09872">
    <property type="entry name" value="PIN_Sll0205-like"/>
    <property type="match status" value="1"/>
</dbReference>
<organism evidence="2 3">
    <name type="scientific">Pedobacter vanadiisoli</name>
    <dbReference type="NCBI Taxonomy" id="1761975"/>
    <lineage>
        <taxon>Bacteria</taxon>
        <taxon>Pseudomonadati</taxon>
        <taxon>Bacteroidota</taxon>
        <taxon>Sphingobacteriia</taxon>
        <taxon>Sphingobacteriales</taxon>
        <taxon>Sphingobacteriaceae</taxon>
        <taxon>Pedobacter</taxon>
    </lineage>
</organism>
<dbReference type="Proteomes" id="UP001597461">
    <property type="component" value="Unassembled WGS sequence"/>
</dbReference>
<comment type="caution">
    <text evidence="2">The sequence shown here is derived from an EMBL/GenBank/DDBJ whole genome shotgun (WGS) entry which is preliminary data.</text>
</comment>
<dbReference type="InterPro" id="IPR052919">
    <property type="entry name" value="TA_system_RNase"/>
</dbReference>
<dbReference type="SUPFAM" id="SSF88723">
    <property type="entry name" value="PIN domain-like"/>
    <property type="match status" value="1"/>
</dbReference>
<dbReference type="InterPro" id="IPR041705">
    <property type="entry name" value="PIN_Sll0205"/>
</dbReference>
<dbReference type="PANTHER" id="PTHR36173:SF2">
    <property type="entry name" value="RIBONUCLEASE VAPC16"/>
    <property type="match status" value="1"/>
</dbReference>
<dbReference type="EMBL" id="JBHULL010000044">
    <property type="protein sequence ID" value="MFD2585223.1"/>
    <property type="molecule type" value="Genomic_DNA"/>
</dbReference>
<evidence type="ECO:0000313" key="3">
    <source>
        <dbReference type="Proteomes" id="UP001597461"/>
    </source>
</evidence>
<accession>A0ABW5MRA5</accession>
<dbReference type="PANTHER" id="PTHR36173">
    <property type="entry name" value="RIBONUCLEASE VAPC16-RELATED"/>
    <property type="match status" value="1"/>
</dbReference>
<keyword evidence="3" id="KW-1185">Reference proteome</keyword>
<proteinExistence type="predicted"/>
<sequence>MNLLLDTHIVIWFITNDDKLSEKTKELIEDSKNKCFVSIASYWELSIKYALGRLNLNSTIEEIFSIIEKSGFDILPITLNHIIQLSKLEHFHNDPFDRLMISQSIIEKLYMVSNDNYFPAYKIQLIK</sequence>
<reference evidence="3" key="1">
    <citation type="journal article" date="2019" name="Int. J. Syst. Evol. Microbiol.">
        <title>The Global Catalogue of Microorganisms (GCM) 10K type strain sequencing project: providing services to taxonomists for standard genome sequencing and annotation.</title>
        <authorList>
            <consortium name="The Broad Institute Genomics Platform"/>
            <consortium name="The Broad Institute Genome Sequencing Center for Infectious Disease"/>
            <person name="Wu L."/>
            <person name="Ma J."/>
        </authorList>
    </citation>
    <scope>NUCLEOTIDE SEQUENCE [LARGE SCALE GENOMIC DNA]</scope>
    <source>
        <strain evidence="3">KCTC 42866</strain>
    </source>
</reference>
<dbReference type="RefSeq" id="WP_379083119.1">
    <property type="nucleotide sequence ID" value="NZ_JBHULL010000044.1"/>
</dbReference>
<gene>
    <name evidence="2" type="ORF">ACFSR6_22185</name>
</gene>
<dbReference type="Pfam" id="PF01850">
    <property type="entry name" value="PIN"/>
    <property type="match status" value="1"/>
</dbReference>
<protein>
    <submittedName>
        <fullName evidence="2">Type II toxin-antitoxin system VapC family toxin</fullName>
    </submittedName>
</protein>
<feature type="domain" description="PIN" evidence="1">
    <location>
        <begin position="4"/>
        <end position="121"/>
    </location>
</feature>
<dbReference type="InterPro" id="IPR002716">
    <property type="entry name" value="PIN_dom"/>
</dbReference>
<dbReference type="Gene3D" id="3.40.50.1010">
    <property type="entry name" value="5'-nuclease"/>
    <property type="match status" value="1"/>
</dbReference>
<evidence type="ECO:0000313" key="2">
    <source>
        <dbReference type="EMBL" id="MFD2585223.1"/>
    </source>
</evidence>